<organism evidence="1 2">
    <name type="scientific">Cichorium intybus</name>
    <name type="common">Chicory</name>
    <dbReference type="NCBI Taxonomy" id="13427"/>
    <lineage>
        <taxon>Eukaryota</taxon>
        <taxon>Viridiplantae</taxon>
        <taxon>Streptophyta</taxon>
        <taxon>Embryophyta</taxon>
        <taxon>Tracheophyta</taxon>
        <taxon>Spermatophyta</taxon>
        <taxon>Magnoliopsida</taxon>
        <taxon>eudicotyledons</taxon>
        <taxon>Gunneridae</taxon>
        <taxon>Pentapetalae</taxon>
        <taxon>asterids</taxon>
        <taxon>campanulids</taxon>
        <taxon>Asterales</taxon>
        <taxon>Asteraceae</taxon>
        <taxon>Cichorioideae</taxon>
        <taxon>Cichorieae</taxon>
        <taxon>Cichoriinae</taxon>
        <taxon>Cichorium</taxon>
    </lineage>
</organism>
<keyword evidence="2" id="KW-1185">Reference proteome</keyword>
<evidence type="ECO:0000313" key="1">
    <source>
        <dbReference type="EMBL" id="KAI3792384.1"/>
    </source>
</evidence>
<dbReference type="Proteomes" id="UP001055811">
    <property type="component" value="Linkage Group LG01"/>
</dbReference>
<reference evidence="1 2" key="2">
    <citation type="journal article" date="2022" name="Mol. Ecol. Resour.">
        <title>The genomes of chicory, endive, great burdock and yacon provide insights into Asteraceae paleo-polyploidization history and plant inulin production.</title>
        <authorList>
            <person name="Fan W."/>
            <person name="Wang S."/>
            <person name="Wang H."/>
            <person name="Wang A."/>
            <person name="Jiang F."/>
            <person name="Liu H."/>
            <person name="Zhao H."/>
            <person name="Xu D."/>
            <person name="Zhang Y."/>
        </authorList>
    </citation>
    <scope>NUCLEOTIDE SEQUENCE [LARGE SCALE GENOMIC DNA]</scope>
    <source>
        <strain evidence="2">cv. Punajuju</strain>
        <tissue evidence="1">Leaves</tissue>
    </source>
</reference>
<gene>
    <name evidence="1" type="ORF">L2E82_06261</name>
</gene>
<comment type="caution">
    <text evidence="1">The sequence shown here is derived from an EMBL/GenBank/DDBJ whole genome shotgun (WGS) entry which is preliminary data.</text>
</comment>
<dbReference type="EMBL" id="CM042009">
    <property type="protein sequence ID" value="KAI3792384.1"/>
    <property type="molecule type" value="Genomic_DNA"/>
</dbReference>
<accession>A0ACB9H922</accession>
<evidence type="ECO:0000313" key="2">
    <source>
        <dbReference type="Proteomes" id="UP001055811"/>
    </source>
</evidence>
<sequence length="144" mass="16087">MSDAKKVVIKVAVHDGKQKRKALKAVSTLSGIDSLAIDMKDQKLTVIGKADPVCIIDKLRKCGHAEILTVGQAKEEKKDGDKKDGDKKDGDKKDGDKDKKKKEEEEAIKWCPVEACRAYNPCMAQHYYCVQIVEDYPWHGCVIL</sequence>
<protein>
    <submittedName>
        <fullName evidence="1">Uncharacterized protein</fullName>
    </submittedName>
</protein>
<reference evidence="2" key="1">
    <citation type="journal article" date="2022" name="Mol. Ecol. Resour.">
        <title>The genomes of chicory, endive, great burdock and yacon provide insights into Asteraceae palaeo-polyploidization history and plant inulin production.</title>
        <authorList>
            <person name="Fan W."/>
            <person name="Wang S."/>
            <person name="Wang H."/>
            <person name="Wang A."/>
            <person name="Jiang F."/>
            <person name="Liu H."/>
            <person name="Zhao H."/>
            <person name="Xu D."/>
            <person name="Zhang Y."/>
        </authorList>
    </citation>
    <scope>NUCLEOTIDE SEQUENCE [LARGE SCALE GENOMIC DNA]</scope>
    <source>
        <strain evidence="2">cv. Punajuju</strain>
    </source>
</reference>
<proteinExistence type="predicted"/>
<name>A0ACB9H922_CICIN</name>